<evidence type="ECO:0000313" key="3">
    <source>
        <dbReference type="EMBL" id="OIQ49107.1"/>
    </source>
</evidence>
<evidence type="ECO:0000256" key="1">
    <source>
        <dbReference type="SAM" id="SignalP"/>
    </source>
</evidence>
<evidence type="ECO:0000259" key="2">
    <source>
        <dbReference type="Pfam" id="PF08308"/>
    </source>
</evidence>
<keyword evidence="4" id="KW-1185">Reference proteome</keyword>
<dbReference type="InterPro" id="IPR013229">
    <property type="entry name" value="PEGA"/>
</dbReference>
<feature type="domain" description="PEGA" evidence="2">
    <location>
        <begin position="27"/>
        <end position="72"/>
    </location>
</feature>
<dbReference type="OrthoDB" id="5455724at2"/>
<dbReference type="RefSeq" id="WP_071544655.1">
    <property type="nucleotide sequence ID" value="NZ_LKAQ01000004.1"/>
</dbReference>
<feature type="chain" id="PRO_5009635465" evidence="1">
    <location>
        <begin position="20"/>
        <end position="140"/>
    </location>
</feature>
<accession>A0A1J5N0D0</accession>
<organism evidence="3 4">
    <name type="scientific">Pseudodesulfovibrio hydrargyri</name>
    <dbReference type="NCBI Taxonomy" id="2125990"/>
    <lineage>
        <taxon>Bacteria</taxon>
        <taxon>Pseudomonadati</taxon>
        <taxon>Thermodesulfobacteriota</taxon>
        <taxon>Desulfovibrionia</taxon>
        <taxon>Desulfovibrionales</taxon>
        <taxon>Desulfovibrionaceae</taxon>
    </lineage>
</organism>
<reference evidence="3 4" key="1">
    <citation type="submission" date="2015-09" db="EMBL/GenBank/DDBJ databases">
        <title>Genome of Desulfovibrio dechloracetivorans BerOc1, a mercury methylating strain isolated from highly hydrocarbons and metals contaminated coastal sediments.</title>
        <authorList>
            <person name="Goni Urriza M."/>
            <person name="Gassie C."/>
            <person name="Bouchez O."/>
            <person name="Klopp C."/>
            <person name="Ranchou-Peyruse A."/>
            <person name="Remy G."/>
        </authorList>
    </citation>
    <scope>NUCLEOTIDE SEQUENCE [LARGE SCALE GENOMIC DNA]</scope>
    <source>
        <strain evidence="3 4">BerOc1</strain>
    </source>
</reference>
<comment type="caution">
    <text evidence="3">The sequence shown here is derived from an EMBL/GenBank/DDBJ whole genome shotgun (WGS) entry which is preliminary data.</text>
</comment>
<keyword evidence="1" id="KW-0732">Signal</keyword>
<proteinExistence type="predicted"/>
<sequence length="140" mass="14976">MARIAHVLACLACLLPVCACGVPMQRVPVSTDPLGATVYADGEKKCSATPCSVNLDRQSDHLLTIVKDGYEQEEIVLRRRFKPERAIRDGVVSGMILGDGPGGVASRTAKKVDEQERTGEAYELEPSIVTIKLTPKGAGI</sequence>
<dbReference type="Pfam" id="PF08308">
    <property type="entry name" value="PEGA"/>
    <property type="match status" value="1"/>
</dbReference>
<dbReference type="AlphaFoldDB" id="A0A1J5N0D0"/>
<protein>
    <submittedName>
        <fullName evidence="3">PEGA domain protein</fullName>
    </submittedName>
</protein>
<dbReference type="Proteomes" id="UP000181901">
    <property type="component" value="Unassembled WGS sequence"/>
</dbReference>
<evidence type="ECO:0000313" key="4">
    <source>
        <dbReference type="Proteomes" id="UP000181901"/>
    </source>
</evidence>
<gene>
    <name evidence="3" type="ORF">BerOc1_01027</name>
</gene>
<dbReference type="EMBL" id="LKAQ01000004">
    <property type="protein sequence ID" value="OIQ49107.1"/>
    <property type="molecule type" value="Genomic_DNA"/>
</dbReference>
<feature type="signal peptide" evidence="1">
    <location>
        <begin position="1"/>
        <end position="19"/>
    </location>
</feature>
<name>A0A1J5N0D0_9BACT</name>